<organism evidence="1 2">
    <name type="scientific">Prorocentrum cordatum</name>
    <dbReference type="NCBI Taxonomy" id="2364126"/>
    <lineage>
        <taxon>Eukaryota</taxon>
        <taxon>Sar</taxon>
        <taxon>Alveolata</taxon>
        <taxon>Dinophyceae</taxon>
        <taxon>Prorocentrales</taxon>
        <taxon>Prorocentraceae</taxon>
        <taxon>Prorocentrum</taxon>
    </lineage>
</organism>
<evidence type="ECO:0000313" key="2">
    <source>
        <dbReference type="Proteomes" id="UP001189429"/>
    </source>
</evidence>
<dbReference type="EMBL" id="CAUYUJ010015182">
    <property type="protein sequence ID" value="CAK0850845.1"/>
    <property type="molecule type" value="Genomic_DNA"/>
</dbReference>
<evidence type="ECO:0008006" key="3">
    <source>
        <dbReference type="Google" id="ProtNLM"/>
    </source>
</evidence>
<name>A0ABN9TX24_9DINO</name>
<gene>
    <name evidence="1" type="ORF">PCOR1329_LOCUS43139</name>
</gene>
<feature type="non-terminal residue" evidence="1">
    <location>
        <position position="145"/>
    </location>
</feature>
<comment type="caution">
    <text evidence="1">The sequence shown here is derived from an EMBL/GenBank/DDBJ whole genome shotgun (WGS) entry which is preliminary data.</text>
</comment>
<reference evidence="1" key="1">
    <citation type="submission" date="2023-10" db="EMBL/GenBank/DDBJ databases">
        <authorList>
            <person name="Chen Y."/>
            <person name="Shah S."/>
            <person name="Dougan E. K."/>
            <person name="Thang M."/>
            <person name="Chan C."/>
        </authorList>
    </citation>
    <scope>NUCLEOTIDE SEQUENCE [LARGE SCALE GENOMIC DNA]</scope>
</reference>
<feature type="non-terminal residue" evidence="1">
    <location>
        <position position="1"/>
    </location>
</feature>
<keyword evidence="2" id="KW-1185">Reference proteome</keyword>
<sequence length="145" mass="15486">RVASSGLGRGRVPASHRRPVLIDGLVDEGWPGFSWSAEEWAERLAGVPLPARRLSAVAARGALGAAREVPGEAYLGRWDSSAGDEREDGQDATVVFSTSASDAAMVRLRALGVVREPPPLLRAVQLYPVLSIGRADEGLPFHQHE</sequence>
<evidence type="ECO:0000313" key="1">
    <source>
        <dbReference type="EMBL" id="CAK0850845.1"/>
    </source>
</evidence>
<accession>A0ABN9TX24</accession>
<protein>
    <recommendedName>
        <fullName evidence="3">Bifunctional lysine-specific demethylase and histidyl-hydroxylase</fullName>
    </recommendedName>
</protein>
<proteinExistence type="predicted"/>
<dbReference type="Proteomes" id="UP001189429">
    <property type="component" value="Unassembled WGS sequence"/>
</dbReference>